<dbReference type="SUPFAM" id="SSF48498">
    <property type="entry name" value="Tetracyclin repressor-like, C-terminal domain"/>
    <property type="match status" value="1"/>
</dbReference>
<dbReference type="InterPro" id="IPR036271">
    <property type="entry name" value="Tet_transcr_reg_TetR-rel_C_sf"/>
</dbReference>
<comment type="caution">
    <text evidence="4">The sequence shown here is derived from an EMBL/GenBank/DDBJ whole genome shotgun (WGS) entry which is preliminary data.</text>
</comment>
<feature type="non-terminal residue" evidence="4">
    <location>
        <position position="191"/>
    </location>
</feature>
<keyword evidence="1 2" id="KW-0238">DNA-binding</keyword>
<dbReference type="EMBL" id="SSFX01000052">
    <property type="protein sequence ID" value="TXI28393.1"/>
    <property type="molecule type" value="Genomic_DNA"/>
</dbReference>
<dbReference type="SUPFAM" id="SSF46689">
    <property type="entry name" value="Homeodomain-like"/>
    <property type="match status" value="1"/>
</dbReference>
<dbReference type="InterPro" id="IPR009057">
    <property type="entry name" value="Homeodomain-like_sf"/>
</dbReference>
<protein>
    <submittedName>
        <fullName evidence="4">Nucleoid occlusion factor SlmA</fullName>
    </submittedName>
</protein>
<dbReference type="InterPro" id="IPR054580">
    <property type="entry name" value="SlmA-like_C"/>
</dbReference>
<dbReference type="Gene3D" id="1.10.357.10">
    <property type="entry name" value="Tetracycline Repressor, domain 2"/>
    <property type="match status" value="1"/>
</dbReference>
<feature type="domain" description="HTH tetR-type" evidence="3">
    <location>
        <begin position="11"/>
        <end position="71"/>
    </location>
</feature>
<name>A0A5C7VV20_9PROT</name>
<dbReference type="PROSITE" id="PS50977">
    <property type="entry name" value="HTH_TETR_2"/>
    <property type="match status" value="1"/>
</dbReference>
<proteinExistence type="predicted"/>
<gene>
    <name evidence="4" type="primary">slmA</name>
    <name evidence="4" type="ORF">E6Q60_07465</name>
</gene>
<dbReference type="Pfam" id="PF22276">
    <property type="entry name" value="SlmA-like_C"/>
    <property type="match status" value="1"/>
</dbReference>
<dbReference type="Pfam" id="PF00440">
    <property type="entry name" value="TetR_N"/>
    <property type="match status" value="1"/>
</dbReference>
<dbReference type="AlphaFoldDB" id="A0A5C7VV20"/>
<dbReference type="NCBIfam" id="NF007015">
    <property type="entry name" value="PRK09480.1"/>
    <property type="match status" value="1"/>
</dbReference>
<dbReference type="GO" id="GO:0003677">
    <property type="term" value="F:DNA binding"/>
    <property type="evidence" value="ECO:0007669"/>
    <property type="project" value="UniProtKB-UniRule"/>
</dbReference>
<dbReference type="InterPro" id="IPR050624">
    <property type="entry name" value="HTH-type_Tx_Regulator"/>
</dbReference>
<sequence>MKHSNQSIKSSEREDRILQALAGMLEYPQRVKITTAALARQSGISESAIYRCFSNKSHMFAALIEFIEKTLFVLINKILQEEQSNAKQIENLLLLLLGFSQKNPGMTRILIGDVLINENDHLQLRIHQLHDRLEATLKQALRFAVSEQQLTADVDIAAQANLFMCFVIGRWYQFVNSGFRRDPLANWETQR</sequence>
<accession>A0A5C7VV20</accession>
<dbReference type="InterPro" id="IPR001647">
    <property type="entry name" value="HTH_TetR"/>
</dbReference>
<evidence type="ECO:0000256" key="1">
    <source>
        <dbReference type="ARBA" id="ARBA00023125"/>
    </source>
</evidence>
<dbReference type="PANTHER" id="PTHR43479:SF11">
    <property type="entry name" value="ACREF_ENVCD OPERON REPRESSOR-RELATED"/>
    <property type="match status" value="1"/>
</dbReference>
<evidence type="ECO:0000259" key="3">
    <source>
        <dbReference type="PROSITE" id="PS50977"/>
    </source>
</evidence>
<reference evidence="4 5" key="1">
    <citation type="submission" date="2018-09" db="EMBL/GenBank/DDBJ databases">
        <title>Metagenome Assembled Genomes from an Advanced Water Purification Facility.</title>
        <authorList>
            <person name="Stamps B.W."/>
            <person name="Spear J.R."/>
        </authorList>
    </citation>
    <scope>NUCLEOTIDE SEQUENCE [LARGE SCALE GENOMIC DNA]</scope>
    <source>
        <strain evidence="4">Bin_54_1</strain>
    </source>
</reference>
<dbReference type="Proteomes" id="UP000321055">
    <property type="component" value="Unassembled WGS sequence"/>
</dbReference>
<evidence type="ECO:0000256" key="2">
    <source>
        <dbReference type="PROSITE-ProRule" id="PRU00335"/>
    </source>
</evidence>
<feature type="DNA-binding region" description="H-T-H motif" evidence="2">
    <location>
        <begin position="34"/>
        <end position="53"/>
    </location>
</feature>
<organism evidence="4 5">
    <name type="scientific">Nitrosomonas oligotropha</name>
    <dbReference type="NCBI Taxonomy" id="42354"/>
    <lineage>
        <taxon>Bacteria</taxon>
        <taxon>Pseudomonadati</taxon>
        <taxon>Pseudomonadota</taxon>
        <taxon>Betaproteobacteria</taxon>
        <taxon>Nitrosomonadales</taxon>
        <taxon>Nitrosomonadaceae</taxon>
        <taxon>Nitrosomonas</taxon>
    </lineage>
</organism>
<dbReference type="PANTHER" id="PTHR43479">
    <property type="entry name" value="ACREF/ENVCD OPERON REPRESSOR-RELATED"/>
    <property type="match status" value="1"/>
</dbReference>
<evidence type="ECO:0000313" key="5">
    <source>
        <dbReference type="Proteomes" id="UP000321055"/>
    </source>
</evidence>
<evidence type="ECO:0000313" key="4">
    <source>
        <dbReference type="EMBL" id="TXI28393.1"/>
    </source>
</evidence>